<keyword evidence="4" id="KW-1185">Reference proteome</keyword>
<organism evidence="3 4">
    <name type="scientific">Thalassiosira oceanica</name>
    <name type="common">Marine diatom</name>
    <dbReference type="NCBI Taxonomy" id="159749"/>
    <lineage>
        <taxon>Eukaryota</taxon>
        <taxon>Sar</taxon>
        <taxon>Stramenopiles</taxon>
        <taxon>Ochrophyta</taxon>
        <taxon>Bacillariophyta</taxon>
        <taxon>Coscinodiscophyceae</taxon>
        <taxon>Thalassiosirophycidae</taxon>
        <taxon>Thalassiosirales</taxon>
        <taxon>Thalassiosiraceae</taxon>
        <taxon>Thalassiosira</taxon>
    </lineage>
</organism>
<dbReference type="EMBL" id="AGNL01036950">
    <property type="protein sequence ID" value="EJK53817.1"/>
    <property type="molecule type" value="Genomic_DNA"/>
</dbReference>
<evidence type="ECO:0000256" key="2">
    <source>
        <dbReference type="SAM" id="SignalP"/>
    </source>
</evidence>
<proteinExistence type="predicted"/>
<dbReference type="OrthoDB" id="164026at2759"/>
<evidence type="ECO:0000313" key="4">
    <source>
        <dbReference type="Proteomes" id="UP000266841"/>
    </source>
</evidence>
<keyword evidence="2" id="KW-0732">Signal</keyword>
<comment type="caution">
    <text evidence="3">The sequence shown here is derived from an EMBL/GenBank/DDBJ whole genome shotgun (WGS) entry which is preliminary data.</text>
</comment>
<protein>
    <recommendedName>
        <fullName evidence="5">PiggyBac transposable element-derived protein domain-containing protein</fullName>
    </recommendedName>
</protein>
<name>K0S4J7_THAOC</name>
<evidence type="ECO:0000256" key="1">
    <source>
        <dbReference type="SAM" id="MobiDB-lite"/>
    </source>
</evidence>
<feature type="signal peptide" evidence="2">
    <location>
        <begin position="1"/>
        <end position="18"/>
    </location>
</feature>
<evidence type="ECO:0000313" key="3">
    <source>
        <dbReference type="EMBL" id="EJK53817.1"/>
    </source>
</evidence>
<accession>K0S4J7</accession>
<reference evidence="3 4" key="1">
    <citation type="journal article" date="2012" name="Genome Biol.">
        <title>Genome and low-iron response of an oceanic diatom adapted to chronic iron limitation.</title>
        <authorList>
            <person name="Lommer M."/>
            <person name="Specht M."/>
            <person name="Roy A.S."/>
            <person name="Kraemer L."/>
            <person name="Andreson R."/>
            <person name="Gutowska M.A."/>
            <person name="Wolf J."/>
            <person name="Bergner S.V."/>
            <person name="Schilhabel M.B."/>
            <person name="Klostermeier U.C."/>
            <person name="Beiko R.G."/>
            <person name="Rosenstiel P."/>
            <person name="Hippler M."/>
            <person name="Laroche J."/>
        </authorList>
    </citation>
    <scope>NUCLEOTIDE SEQUENCE [LARGE SCALE GENOMIC DNA]</scope>
    <source>
        <strain evidence="3 4">CCMP1005</strain>
    </source>
</reference>
<dbReference type="AlphaFoldDB" id="K0S4J7"/>
<sequence>MAPVLFLFLMSLRGLADSLEAIWESMGLEKMQSFARQKRTSKMELALSVGHTPKQYQSSKLDILTVFQCLYIDDGALPCNSSKGTASPRMQSYYDHFARFGLEMHIGRTVNGKETASNTECVSFLDHPSSARRRTRPHSPTSRSTDSLSKVCLLLRMRLLRYTSLCGESGERPPWSGPRRKLSLSRLVISALTKPNQLRSRMASSPSPCTGSFISYNLRDDFDINLRIKKAGQAMGALKHFFNNKHIDTYLQSPSTLSS</sequence>
<feature type="region of interest" description="Disordered" evidence="1">
    <location>
        <begin position="126"/>
        <end position="145"/>
    </location>
</feature>
<gene>
    <name evidence="3" type="ORF">THAOC_26666</name>
</gene>
<feature type="chain" id="PRO_5003836806" description="PiggyBac transposable element-derived protein domain-containing protein" evidence="2">
    <location>
        <begin position="19"/>
        <end position="259"/>
    </location>
</feature>
<evidence type="ECO:0008006" key="5">
    <source>
        <dbReference type="Google" id="ProtNLM"/>
    </source>
</evidence>
<dbReference type="Proteomes" id="UP000266841">
    <property type="component" value="Unassembled WGS sequence"/>
</dbReference>